<dbReference type="STRING" id="1247936.BN2475_90112"/>
<evidence type="ECO:0000256" key="1">
    <source>
        <dbReference type="SAM" id="MobiDB-lite"/>
    </source>
</evidence>
<dbReference type="AlphaFoldDB" id="A0A1N7RNG6"/>
<keyword evidence="3" id="KW-1185">Reference proteome</keyword>
<reference evidence="2 3" key="1">
    <citation type="submission" date="2016-12" db="EMBL/GenBank/DDBJ databases">
        <authorList>
            <person name="Song W.-J."/>
            <person name="Kurnit D.M."/>
        </authorList>
    </citation>
    <scope>NUCLEOTIDE SEQUENCE [LARGE SCALE GENOMIC DNA]</scope>
    <source>
        <strain evidence="2 3">STM7296</strain>
    </source>
</reference>
<evidence type="ECO:0000313" key="3">
    <source>
        <dbReference type="Proteomes" id="UP000187012"/>
    </source>
</evidence>
<gene>
    <name evidence="2" type="ORF">BN2475_90112</name>
</gene>
<accession>A0A1N7RNG6</accession>
<evidence type="ECO:0000313" key="2">
    <source>
        <dbReference type="EMBL" id="SIT36598.1"/>
    </source>
</evidence>
<feature type="region of interest" description="Disordered" evidence="1">
    <location>
        <begin position="54"/>
        <end position="100"/>
    </location>
</feature>
<proteinExistence type="predicted"/>
<protein>
    <submittedName>
        <fullName evidence="2">Uncharacterized protein</fullName>
    </submittedName>
</protein>
<dbReference type="Proteomes" id="UP000187012">
    <property type="component" value="Unassembled WGS sequence"/>
</dbReference>
<sequence length="100" mass="10943">MQYTMRGCVDFWTSGRAGLDDAENEAFPKHMKSDDEKELRVVTYLRALERPRSLMKNCGASGEPGPNRSGSSVAADREPSATAAAFAGRPVSFASYPQRK</sequence>
<dbReference type="EMBL" id="CYGX02000009">
    <property type="protein sequence ID" value="SIT36598.1"/>
    <property type="molecule type" value="Genomic_DNA"/>
</dbReference>
<organism evidence="2 3">
    <name type="scientific">Paraburkholderia ribeironis</name>
    <dbReference type="NCBI Taxonomy" id="1247936"/>
    <lineage>
        <taxon>Bacteria</taxon>
        <taxon>Pseudomonadati</taxon>
        <taxon>Pseudomonadota</taxon>
        <taxon>Betaproteobacteria</taxon>
        <taxon>Burkholderiales</taxon>
        <taxon>Burkholderiaceae</taxon>
        <taxon>Paraburkholderia</taxon>
    </lineage>
</organism>
<name>A0A1N7RNG6_9BURK</name>